<organism evidence="1 2">
    <name type="scientific">Auriscalpium vulgare</name>
    <dbReference type="NCBI Taxonomy" id="40419"/>
    <lineage>
        <taxon>Eukaryota</taxon>
        <taxon>Fungi</taxon>
        <taxon>Dikarya</taxon>
        <taxon>Basidiomycota</taxon>
        <taxon>Agaricomycotina</taxon>
        <taxon>Agaricomycetes</taxon>
        <taxon>Russulales</taxon>
        <taxon>Auriscalpiaceae</taxon>
        <taxon>Auriscalpium</taxon>
    </lineage>
</organism>
<keyword evidence="2" id="KW-1185">Reference proteome</keyword>
<dbReference type="EMBL" id="MU275926">
    <property type="protein sequence ID" value="KAI0046420.1"/>
    <property type="molecule type" value="Genomic_DNA"/>
</dbReference>
<sequence length="225" mass="24099">MDTSPLPGPHPSPGATANSIVMNGQEQWTHPNAAAPEPHELALVLASTVQPPQLGQQMNVLNGQQPPTVNHYRPEDRGFLLILAEALQQRDERERQDRWRWEEAAREEHRRQAECYENLAMRFIQERLPAAPPALPPPLSPASPPVPPPVPPIAPPHTPPAPPQFGLQAALPPPWGPLLPHAEPTVSDTPSLVPSTPSSTARVAGGASRAASSAPRPHGGPSLTP</sequence>
<name>A0ACB8RR46_9AGAM</name>
<proteinExistence type="predicted"/>
<gene>
    <name evidence="1" type="ORF">FA95DRAFT_1573179</name>
</gene>
<comment type="caution">
    <text evidence="1">The sequence shown here is derived from an EMBL/GenBank/DDBJ whole genome shotgun (WGS) entry which is preliminary data.</text>
</comment>
<reference evidence="1" key="2">
    <citation type="journal article" date="2022" name="New Phytol.">
        <title>Evolutionary transition to the ectomycorrhizal habit in the genomes of a hyperdiverse lineage of mushroom-forming fungi.</title>
        <authorList>
            <person name="Looney B."/>
            <person name="Miyauchi S."/>
            <person name="Morin E."/>
            <person name="Drula E."/>
            <person name="Courty P.E."/>
            <person name="Kohler A."/>
            <person name="Kuo A."/>
            <person name="LaButti K."/>
            <person name="Pangilinan J."/>
            <person name="Lipzen A."/>
            <person name="Riley R."/>
            <person name="Andreopoulos W."/>
            <person name="He G."/>
            <person name="Johnson J."/>
            <person name="Nolan M."/>
            <person name="Tritt A."/>
            <person name="Barry K.W."/>
            <person name="Grigoriev I.V."/>
            <person name="Nagy L.G."/>
            <person name="Hibbett D."/>
            <person name="Henrissat B."/>
            <person name="Matheny P.B."/>
            <person name="Labbe J."/>
            <person name="Martin F.M."/>
        </authorList>
    </citation>
    <scope>NUCLEOTIDE SEQUENCE</scope>
    <source>
        <strain evidence="1">FP105234-sp</strain>
    </source>
</reference>
<reference evidence="1" key="1">
    <citation type="submission" date="2021-02" db="EMBL/GenBank/DDBJ databases">
        <authorList>
            <consortium name="DOE Joint Genome Institute"/>
            <person name="Ahrendt S."/>
            <person name="Looney B.P."/>
            <person name="Miyauchi S."/>
            <person name="Morin E."/>
            <person name="Drula E."/>
            <person name="Courty P.E."/>
            <person name="Chicoki N."/>
            <person name="Fauchery L."/>
            <person name="Kohler A."/>
            <person name="Kuo A."/>
            <person name="Labutti K."/>
            <person name="Pangilinan J."/>
            <person name="Lipzen A."/>
            <person name="Riley R."/>
            <person name="Andreopoulos W."/>
            <person name="He G."/>
            <person name="Johnson J."/>
            <person name="Barry K.W."/>
            <person name="Grigoriev I.V."/>
            <person name="Nagy L."/>
            <person name="Hibbett D."/>
            <person name="Henrissat B."/>
            <person name="Matheny P.B."/>
            <person name="Labbe J."/>
            <person name="Martin F."/>
        </authorList>
    </citation>
    <scope>NUCLEOTIDE SEQUENCE</scope>
    <source>
        <strain evidence="1">FP105234-sp</strain>
    </source>
</reference>
<dbReference type="Proteomes" id="UP000814033">
    <property type="component" value="Unassembled WGS sequence"/>
</dbReference>
<evidence type="ECO:0000313" key="2">
    <source>
        <dbReference type="Proteomes" id="UP000814033"/>
    </source>
</evidence>
<accession>A0ACB8RR46</accession>
<evidence type="ECO:0000313" key="1">
    <source>
        <dbReference type="EMBL" id="KAI0046420.1"/>
    </source>
</evidence>
<protein>
    <submittedName>
        <fullName evidence="1">Uncharacterized protein</fullName>
    </submittedName>
</protein>